<evidence type="ECO:0000256" key="2">
    <source>
        <dbReference type="ARBA" id="ARBA00022481"/>
    </source>
</evidence>
<dbReference type="PANTHER" id="PTHR43116:SF3">
    <property type="entry name" value="CLASS I PEPTIDE CHAIN RELEASE FACTOR"/>
    <property type="match status" value="1"/>
</dbReference>
<keyword evidence="2 4" id="KW-0488">Methylation</keyword>
<keyword evidence="9" id="KW-1185">Reference proteome</keyword>
<feature type="domain" description="Prokaryotic-type class I peptide chain release factors" evidence="7">
    <location>
        <begin position="241"/>
        <end position="257"/>
    </location>
</feature>
<evidence type="ECO:0000313" key="9">
    <source>
        <dbReference type="Proteomes" id="UP001165366"/>
    </source>
</evidence>
<dbReference type="Proteomes" id="UP001165366">
    <property type="component" value="Unassembled WGS sequence"/>
</dbReference>
<dbReference type="Pfam" id="PF00472">
    <property type="entry name" value="RF-1"/>
    <property type="match status" value="1"/>
</dbReference>
<evidence type="ECO:0000256" key="3">
    <source>
        <dbReference type="ARBA" id="ARBA00022917"/>
    </source>
</evidence>
<name>A0ABS9KB48_9BACT</name>
<dbReference type="InterPro" id="IPR005139">
    <property type="entry name" value="PCRF"/>
</dbReference>
<evidence type="ECO:0000313" key="8">
    <source>
        <dbReference type="EMBL" id="MCG2588084.1"/>
    </source>
</evidence>
<dbReference type="SMART" id="SM00937">
    <property type="entry name" value="PCRF"/>
    <property type="match status" value="1"/>
</dbReference>
<dbReference type="PROSITE" id="PS00745">
    <property type="entry name" value="RF_PROK_I"/>
    <property type="match status" value="1"/>
</dbReference>
<evidence type="ECO:0000256" key="1">
    <source>
        <dbReference type="ARBA" id="ARBA00010835"/>
    </source>
</evidence>
<reference evidence="8" key="2">
    <citation type="submission" date="2024-05" db="EMBL/GenBank/DDBJ databases">
        <title>Rhodohalobacter halophilus gen. nov., sp. nov., a moderately halophilic member of the family Balneolaceae.</title>
        <authorList>
            <person name="Xia J."/>
        </authorList>
    </citation>
    <scope>NUCLEOTIDE SEQUENCE</scope>
    <source>
        <strain evidence="8">WB101</strain>
    </source>
</reference>
<dbReference type="InterPro" id="IPR004374">
    <property type="entry name" value="PrfB"/>
</dbReference>
<evidence type="ECO:0000256" key="4">
    <source>
        <dbReference type="HAMAP-Rule" id="MF_00094"/>
    </source>
</evidence>
<keyword evidence="4" id="KW-0963">Cytoplasm</keyword>
<dbReference type="HAMAP" id="MF_00094">
    <property type="entry name" value="Rel_fac_2"/>
    <property type="match status" value="1"/>
</dbReference>
<accession>A0ABS9KB48</accession>
<dbReference type="EMBL" id="JAKLWS010000005">
    <property type="protein sequence ID" value="MCG2588084.1"/>
    <property type="molecule type" value="Genomic_DNA"/>
</dbReference>
<organism evidence="8 9">
    <name type="scientific">Rhodohalobacter sulfatireducens</name>
    <dbReference type="NCBI Taxonomy" id="2911366"/>
    <lineage>
        <taxon>Bacteria</taxon>
        <taxon>Pseudomonadati</taxon>
        <taxon>Balneolota</taxon>
        <taxon>Balneolia</taxon>
        <taxon>Balneolales</taxon>
        <taxon>Balneolaceae</taxon>
        <taxon>Rhodohalobacter</taxon>
    </lineage>
</organism>
<reference evidence="8" key="1">
    <citation type="submission" date="2022-01" db="EMBL/GenBank/DDBJ databases">
        <authorList>
            <person name="Wang Y."/>
        </authorList>
    </citation>
    <scope>NUCLEOTIDE SEQUENCE</scope>
    <source>
        <strain evidence="8">WB101</strain>
    </source>
</reference>
<evidence type="ECO:0000256" key="6">
    <source>
        <dbReference type="SAM" id="Coils"/>
    </source>
</evidence>
<comment type="function">
    <text evidence="4">Peptide chain release factor 2 directs the termination of translation in response to the peptide chain termination codons UGA and UAA.</text>
</comment>
<keyword evidence="3 4" id="KW-0648">Protein biosynthesis</keyword>
<comment type="subcellular location">
    <subcellularLocation>
        <location evidence="4">Cytoplasm</location>
    </subcellularLocation>
</comment>
<evidence type="ECO:0000256" key="5">
    <source>
        <dbReference type="NCBIfam" id="TIGR00020"/>
    </source>
</evidence>
<gene>
    <name evidence="4 8" type="primary">prfB</name>
    <name evidence="8" type="ORF">L6773_05875</name>
</gene>
<feature type="modified residue" description="N5-methylglutamine" evidence="4">
    <location>
        <position position="248"/>
    </location>
</feature>
<comment type="similarity">
    <text evidence="1 4">Belongs to the prokaryotic/mitochondrial release factor family.</text>
</comment>
<feature type="coiled-coil region" evidence="6">
    <location>
        <begin position="85"/>
        <end position="112"/>
    </location>
</feature>
<dbReference type="NCBIfam" id="TIGR00020">
    <property type="entry name" value="prfB"/>
    <property type="match status" value="1"/>
</dbReference>
<dbReference type="InterPro" id="IPR000352">
    <property type="entry name" value="Pep_chain_release_fac_I"/>
</dbReference>
<dbReference type="InterPro" id="IPR045853">
    <property type="entry name" value="Pep_chain_release_fac_I_sf"/>
</dbReference>
<sequence length="374" mass="43325">MSQIQFDKVKELFERLDALRGYLDYEKRNVRIIELQERTQDPSFWDDPEKAQQVMRDLDFEKQIVGKWDELDELRDSIRVYKQFLDEGEDVTDEIEEEVSRFREKLKDLELQNMLSDQDDHRDAIITFNPGAGGTESQDWGVMLYRMYSRWAEKKGFDVSVIEYQDGDVAGLKSATIEVKGSNAYGFLKSESGVHRLVRISPFDSNSRRHTSFCSVFVSPIVDDTIEINLNDSDIELQRFHASGAGGQNVNKVETGVRLIWTGNLSDGSEERVVAECQQERSQMQNREKAMTMLKSKVYELEKNIKEREKQKLEDSKSSNEWGSQIRSYVFHPYNMVKDHRTNHETGDVQGVMDGDLDEFMKAYLLMNTATVST</sequence>
<dbReference type="Gene3D" id="3.30.70.1660">
    <property type="match status" value="1"/>
</dbReference>
<comment type="caution">
    <text evidence="8">The sequence shown here is derived from an EMBL/GenBank/DDBJ whole genome shotgun (WGS) entry which is preliminary data.</text>
</comment>
<proteinExistence type="inferred from homology"/>
<dbReference type="Pfam" id="PF03462">
    <property type="entry name" value="PCRF"/>
    <property type="match status" value="1"/>
</dbReference>
<keyword evidence="6" id="KW-0175">Coiled coil</keyword>
<dbReference type="RefSeq" id="WP_237852928.1">
    <property type="nucleotide sequence ID" value="NZ_JAKLWS010000005.1"/>
</dbReference>
<dbReference type="SUPFAM" id="SSF75620">
    <property type="entry name" value="Release factor"/>
    <property type="match status" value="1"/>
</dbReference>
<dbReference type="Gene3D" id="1.20.58.410">
    <property type="entry name" value="Release factor"/>
    <property type="match status" value="1"/>
</dbReference>
<comment type="PTM">
    <text evidence="4">Methylated by PrmC. Methylation increases the termination efficiency of RF2.</text>
</comment>
<dbReference type="Gene3D" id="3.30.160.20">
    <property type="match status" value="1"/>
</dbReference>
<evidence type="ECO:0000259" key="7">
    <source>
        <dbReference type="PROSITE" id="PS00745"/>
    </source>
</evidence>
<dbReference type="PANTHER" id="PTHR43116">
    <property type="entry name" value="PEPTIDE CHAIN RELEASE FACTOR 2"/>
    <property type="match status" value="1"/>
</dbReference>
<protein>
    <recommendedName>
        <fullName evidence="4 5">Peptide chain release factor 2</fullName>
        <shortName evidence="4">RF-2</shortName>
    </recommendedName>
</protein>